<dbReference type="OrthoDB" id="3269405at2759"/>
<evidence type="ECO:0000256" key="1">
    <source>
        <dbReference type="SAM" id="MobiDB-lite"/>
    </source>
</evidence>
<dbReference type="STRING" id="1095629.A0A0C9X9S0"/>
<name>A0A0C9X9S0_9AGAR</name>
<reference evidence="3" key="2">
    <citation type="submission" date="2015-01" db="EMBL/GenBank/DDBJ databases">
        <title>Evolutionary Origins and Diversification of the Mycorrhizal Mutualists.</title>
        <authorList>
            <consortium name="DOE Joint Genome Institute"/>
            <consortium name="Mycorrhizal Genomics Consortium"/>
            <person name="Kohler A."/>
            <person name="Kuo A."/>
            <person name="Nagy L.G."/>
            <person name="Floudas D."/>
            <person name="Copeland A."/>
            <person name="Barry K.W."/>
            <person name="Cichocki N."/>
            <person name="Veneault-Fourrey C."/>
            <person name="LaButti K."/>
            <person name="Lindquist E.A."/>
            <person name="Lipzen A."/>
            <person name="Lundell T."/>
            <person name="Morin E."/>
            <person name="Murat C."/>
            <person name="Riley R."/>
            <person name="Ohm R."/>
            <person name="Sun H."/>
            <person name="Tunlid A."/>
            <person name="Henrissat B."/>
            <person name="Grigoriev I.V."/>
            <person name="Hibbett D.S."/>
            <person name="Martin F."/>
        </authorList>
    </citation>
    <scope>NUCLEOTIDE SEQUENCE [LARGE SCALE GENOMIC DNA]</scope>
    <source>
        <strain evidence="3">LaAM-08-1</strain>
    </source>
</reference>
<evidence type="ECO:0000313" key="2">
    <source>
        <dbReference type="EMBL" id="KIK08980.1"/>
    </source>
</evidence>
<keyword evidence="3" id="KW-1185">Reference proteome</keyword>
<feature type="compositionally biased region" description="Polar residues" evidence="1">
    <location>
        <begin position="77"/>
        <end position="90"/>
    </location>
</feature>
<evidence type="ECO:0000313" key="3">
    <source>
        <dbReference type="Proteomes" id="UP000054477"/>
    </source>
</evidence>
<reference evidence="2 3" key="1">
    <citation type="submission" date="2014-04" db="EMBL/GenBank/DDBJ databases">
        <authorList>
            <consortium name="DOE Joint Genome Institute"/>
            <person name="Kuo A."/>
            <person name="Kohler A."/>
            <person name="Nagy L.G."/>
            <person name="Floudas D."/>
            <person name="Copeland A."/>
            <person name="Barry K.W."/>
            <person name="Cichocki N."/>
            <person name="Veneault-Fourrey C."/>
            <person name="LaButti K."/>
            <person name="Lindquist E.A."/>
            <person name="Lipzen A."/>
            <person name="Lundell T."/>
            <person name="Morin E."/>
            <person name="Murat C."/>
            <person name="Sun H."/>
            <person name="Tunlid A."/>
            <person name="Henrissat B."/>
            <person name="Grigoriev I.V."/>
            <person name="Hibbett D.S."/>
            <person name="Martin F."/>
            <person name="Nordberg H.P."/>
            <person name="Cantor M.N."/>
            <person name="Hua S.X."/>
        </authorList>
    </citation>
    <scope>NUCLEOTIDE SEQUENCE [LARGE SCALE GENOMIC DNA]</scope>
    <source>
        <strain evidence="2 3">LaAM-08-1</strain>
    </source>
</reference>
<gene>
    <name evidence="2" type="ORF">K443DRAFT_127960</name>
</gene>
<proteinExistence type="predicted"/>
<accession>A0A0C9X9S0</accession>
<organism evidence="2 3">
    <name type="scientific">Laccaria amethystina LaAM-08-1</name>
    <dbReference type="NCBI Taxonomy" id="1095629"/>
    <lineage>
        <taxon>Eukaryota</taxon>
        <taxon>Fungi</taxon>
        <taxon>Dikarya</taxon>
        <taxon>Basidiomycota</taxon>
        <taxon>Agaricomycotina</taxon>
        <taxon>Agaricomycetes</taxon>
        <taxon>Agaricomycetidae</taxon>
        <taxon>Agaricales</taxon>
        <taxon>Agaricineae</taxon>
        <taxon>Hydnangiaceae</taxon>
        <taxon>Laccaria</taxon>
    </lineage>
</organism>
<protein>
    <submittedName>
        <fullName evidence="2">Uncharacterized protein</fullName>
    </submittedName>
</protein>
<feature type="compositionally biased region" description="Low complexity" evidence="1">
    <location>
        <begin position="91"/>
        <end position="107"/>
    </location>
</feature>
<dbReference type="AlphaFoldDB" id="A0A0C9X9S0"/>
<dbReference type="HOGENOM" id="CLU_047591_0_0_1"/>
<sequence length="407" mass="45881">MSTMPNPKHHYHQLPYSYPTPRVLGSPSFWSNQHLSSSYQSTSSFPRFMPSDSLPNGSLAGRLAMSGDDQPDDPSYPLNTHSQSNISSPYLSGSSVPPVPNNSLPNGSQGGRLIISSNGPTDQPSYTLNTNTQPNQDFFWPSAPNGYDADVNLGPANAELSKHSSVTNIYLPIAKLHLYRNKSCVSEAKPHIFECKPYILRAKPQLFSSPAADTHQPNFQFFCINEPPEYSSFLTTFLDLPMRAYGPFVPQQMYKPHTNSDRKRYVEEIELEAPIYFSMDHPSEFGIPLSDALHSRVKRLQNRDQLVFEGRGPSVSIRLEWPGYRQWSRQIPTKDFRTPPGPITLSKLAKNVAKCVQRFIEERKNQSLEDDSDPRWKVGTGANHIKLEDLVLVSIHHVSLALDDNWR</sequence>
<feature type="compositionally biased region" description="Polar residues" evidence="1">
    <location>
        <begin position="115"/>
        <end position="136"/>
    </location>
</feature>
<feature type="region of interest" description="Disordered" evidence="1">
    <location>
        <begin position="41"/>
        <end position="141"/>
    </location>
</feature>
<dbReference type="EMBL" id="KN838540">
    <property type="protein sequence ID" value="KIK08980.1"/>
    <property type="molecule type" value="Genomic_DNA"/>
</dbReference>
<dbReference type="Proteomes" id="UP000054477">
    <property type="component" value="Unassembled WGS sequence"/>
</dbReference>